<feature type="region of interest" description="Disordered" evidence="1">
    <location>
        <begin position="196"/>
        <end position="217"/>
    </location>
</feature>
<dbReference type="EMBL" id="VSRR010000061">
    <property type="protein sequence ID" value="MPC09271.1"/>
    <property type="molecule type" value="Genomic_DNA"/>
</dbReference>
<evidence type="ECO:0000313" key="3">
    <source>
        <dbReference type="Proteomes" id="UP000324222"/>
    </source>
</evidence>
<sequence length="313" mass="34361">MPGSGEAAISPRRDLTLHHAPPATLPRTHTITCPPVKEERRDWVNSLGRSKALNDGSCSTEDTTPTMPTRKHAPLRSRDTWHGWSPASRISSIRLPGSRSTFTRSRDMRFSSTRSYDPRHYSIRSRASLNRSVRSRSSVRSLASRASSTLHRSFRRTGPIYRVTISRARAAREWAGTFREQISSKGGTLLLTPARGRRQPEVVATRGTPTPEPARNSPWVHATRRAASASRTVHWEVASGLAALFECGATAGSAAAAGVGRVCSAAAAMADGKLQQLRRSISSWSLSTVKKPKITVPKLKTPKIKLFRGKKNR</sequence>
<reference evidence="2 3" key="1">
    <citation type="submission" date="2019-05" db="EMBL/GenBank/DDBJ databases">
        <title>Another draft genome of Portunus trituberculatus and its Hox gene families provides insights of decapod evolution.</title>
        <authorList>
            <person name="Jeong J.-H."/>
            <person name="Song I."/>
            <person name="Kim S."/>
            <person name="Choi T."/>
            <person name="Kim D."/>
            <person name="Ryu S."/>
            <person name="Kim W."/>
        </authorList>
    </citation>
    <scope>NUCLEOTIDE SEQUENCE [LARGE SCALE GENOMIC DNA]</scope>
    <source>
        <tissue evidence="2">Muscle</tissue>
    </source>
</reference>
<feature type="compositionally biased region" description="Polar residues" evidence="1">
    <location>
        <begin position="56"/>
        <end position="67"/>
    </location>
</feature>
<dbReference type="OrthoDB" id="6375485at2759"/>
<keyword evidence="3" id="KW-1185">Reference proteome</keyword>
<name>A0A5B7CKF6_PORTR</name>
<evidence type="ECO:0000313" key="2">
    <source>
        <dbReference type="EMBL" id="MPC09271.1"/>
    </source>
</evidence>
<proteinExistence type="predicted"/>
<gene>
    <name evidence="2" type="ORF">E2C01_001877</name>
</gene>
<feature type="region of interest" description="Disordered" evidence="1">
    <location>
        <begin position="48"/>
        <end position="81"/>
    </location>
</feature>
<organism evidence="2 3">
    <name type="scientific">Portunus trituberculatus</name>
    <name type="common">Swimming crab</name>
    <name type="synonym">Neptunus trituberculatus</name>
    <dbReference type="NCBI Taxonomy" id="210409"/>
    <lineage>
        <taxon>Eukaryota</taxon>
        <taxon>Metazoa</taxon>
        <taxon>Ecdysozoa</taxon>
        <taxon>Arthropoda</taxon>
        <taxon>Crustacea</taxon>
        <taxon>Multicrustacea</taxon>
        <taxon>Malacostraca</taxon>
        <taxon>Eumalacostraca</taxon>
        <taxon>Eucarida</taxon>
        <taxon>Decapoda</taxon>
        <taxon>Pleocyemata</taxon>
        <taxon>Brachyura</taxon>
        <taxon>Eubrachyura</taxon>
        <taxon>Portunoidea</taxon>
        <taxon>Portunidae</taxon>
        <taxon>Portuninae</taxon>
        <taxon>Portunus</taxon>
    </lineage>
</organism>
<protein>
    <submittedName>
        <fullName evidence="2">Uncharacterized protein</fullName>
    </submittedName>
</protein>
<comment type="caution">
    <text evidence="2">The sequence shown here is derived from an EMBL/GenBank/DDBJ whole genome shotgun (WGS) entry which is preliminary data.</text>
</comment>
<dbReference type="AlphaFoldDB" id="A0A5B7CKF6"/>
<feature type="region of interest" description="Disordered" evidence="1">
    <location>
        <begin position="1"/>
        <end position="30"/>
    </location>
</feature>
<accession>A0A5B7CKF6</accession>
<evidence type="ECO:0000256" key="1">
    <source>
        <dbReference type="SAM" id="MobiDB-lite"/>
    </source>
</evidence>
<dbReference type="Proteomes" id="UP000324222">
    <property type="component" value="Unassembled WGS sequence"/>
</dbReference>